<dbReference type="AlphaFoldDB" id="A0A644V3C3"/>
<protein>
    <recommendedName>
        <fullName evidence="2">PsbP C-terminal domain-containing protein</fullName>
    </recommendedName>
</protein>
<organism evidence="1">
    <name type="scientific">bioreactor metagenome</name>
    <dbReference type="NCBI Taxonomy" id="1076179"/>
    <lineage>
        <taxon>unclassified sequences</taxon>
        <taxon>metagenomes</taxon>
        <taxon>ecological metagenomes</taxon>
    </lineage>
</organism>
<evidence type="ECO:0000313" key="1">
    <source>
        <dbReference type="EMBL" id="MPL85836.1"/>
    </source>
</evidence>
<evidence type="ECO:0008006" key="2">
    <source>
        <dbReference type="Google" id="ProtNLM"/>
    </source>
</evidence>
<comment type="caution">
    <text evidence="1">The sequence shown here is derived from an EMBL/GenBank/DDBJ whole genome shotgun (WGS) entry which is preliminary data.</text>
</comment>
<dbReference type="EMBL" id="VSSQ01000212">
    <property type="protein sequence ID" value="MPL85836.1"/>
    <property type="molecule type" value="Genomic_DNA"/>
</dbReference>
<gene>
    <name evidence="1" type="ORF">SDC9_31810</name>
</gene>
<name>A0A644V3C3_9ZZZZ</name>
<proteinExistence type="predicted"/>
<sequence>MKSINHILFLAFLFCFAGVFAQQGGKEVYVDKVNDFIVSYPDEWDLENGQDGEITIYPPFAKGIEDDNYYEESNVSDLDEEESEQVFEEKIQFTPSRWDDGSLEEFVDKNFLSVDLTEFFEGFTIVKEGKEKINGKEAIWYIANFNIGEESATSFFYFIKMFNRVISITSFCLTEDFELNYKIKYLEIIRSTKSYLDS</sequence>
<accession>A0A644V3C3</accession>
<reference evidence="1" key="1">
    <citation type="submission" date="2019-08" db="EMBL/GenBank/DDBJ databases">
        <authorList>
            <person name="Kucharzyk K."/>
            <person name="Murdoch R.W."/>
            <person name="Higgins S."/>
            <person name="Loffler F."/>
        </authorList>
    </citation>
    <scope>NUCLEOTIDE SEQUENCE</scope>
</reference>